<evidence type="ECO:0000313" key="10">
    <source>
        <dbReference type="Proteomes" id="UP000252167"/>
    </source>
</evidence>
<organism evidence="9 10">
    <name type="scientific">Glutamicibacter soli</name>
    <dbReference type="NCBI Taxonomy" id="453836"/>
    <lineage>
        <taxon>Bacteria</taxon>
        <taxon>Bacillati</taxon>
        <taxon>Actinomycetota</taxon>
        <taxon>Actinomycetes</taxon>
        <taxon>Micrococcales</taxon>
        <taxon>Micrococcaceae</taxon>
        <taxon>Glutamicibacter</taxon>
    </lineage>
</organism>
<evidence type="ECO:0000256" key="5">
    <source>
        <dbReference type="ARBA" id="ARBA00023163"/>
    </source>
</evidence>
<evidence type="ECO:0000256" key="3">
    <source>
        <dbReference type="ARBA" id="ARBA00023015"/>
    </source>
</evidence>
<dbReference type="AlphaFoldDB" id="A0A365YMX7"/>
<evidence type="ECO:0000259" key="7">
    <source>
        <dbReference type="PROSITE" id="PS51000"/>
    </source>
</evidence>
<evidence type="ECO:0000256" key="2">
    <source>
        <dbReference type="ARBA" id="ARBA00022491"/>
    </source>
</evidence>
<keyword evidence="2" id="KW-0678">Repressor</keyword>
<comment type="function">
    <text evidence="6">Repressor of the lactose catabolism operon. Galactose-6-phosphate is the inducer.</text>
</comment>
<dbReference type="InterPro" id="IPR037171">
    <property type="entry name" value="NagB/RpiA_transferase-like"/>
</dbReference>
<keyword evidence="4" id="KW-0238">DNA-binding</keyword>
<feature type="domain" description="HTH deoR-type" evidence="7">
    <location>
        <begin position="9"/>
        <end position="64"/>
    </location>
</feature>
<dbReference type="PANTHER" id="PTHR30363">
    <property type="entry name" value="HTH-TYPE TRANSCRIPTIONAL REGULATOR SRLR-RELATED"/>
    <property type="match status" value="1"/>
</dbReference>
<dbReference type="Pfam" id="PF00455">
    <property type="entry name" value="DeoRC"/>
    <property type="match status" value="1"/>
</dbReference>
<evidence type="ECO:0000256" key="1">
    <source>
        <dbReference type="ARBA" id="ARBA00021390"/>
    </source>
</evidence>
<sequence>MSTPKTGTRPQRLEEILQLLLDDEKSSAQSLAARFDVSVMTIHRDLDELQRRGMVRKFHGGVSVARTGNHEIAASLRRNIATENKQRLAQCAAGLLTPGQSLFLDDSTTVAFMAPAVAGIDGLGISTNYLPLLNTLAEAGAAEVRAIGGTYDHSHESFLGLAAVRAVQELRVDMAFVSTSTADADGFYHQEEAIVELKMAMLRSARRRVLLMDSSKLGQSSMHRLGGWDKVDDLITDALAPADFLGQLKTLGVRVHVAPDAMEGITE</sequence>
<keyword evidence="3" id="KW-0805">Transcription regulation</keyword>
<dbReference type="GO" id="GO:0003700">
    <property type="term" value="F:DNA-binding transcription factor activity"/>
    <property type="evidence" value="ECO:0007669"/>
    <property type="project" value="InterPro"/>
</dbReference>
<dbReference type="Pfam" id="PF08220">
    <property type="entry name" value="HTH_DeoR"/>
    <property type="match status" value="1"/>
</dbReference>
<protein>
    <recommendedName>
        <fullName evidence="1">Lactose phosphotransferase system repressor</fullName>
    </recommendedName>
</protein>
<dbReference type="PRINTS" id="PR00037">
    <property type="entry name" value="HTHLACR"/>
</dbReference>
<dbReference type="GO" id="GO:0003677">
    <property type="term" value="F:DNA binding"/>
    <property type="evidence" value="ECO:0007669"/>
    <property type="project" value="UniProtKB-KW"/>
</dbReference>
<reference evidence="8 11" key="2">
    <citation type="submission" date="2020-01" db="EMBL/GenBank/DDBJ databases">
        <title>Glutamicibacter soli M275.</title>
        <authorList>
            <person name="Meng X."/>
        </authorList>
    </citation>
    <scope>NUCLEOTIDE SEQUENCE [LARGE SCALE GENOMIC DNA]</scope>
    <source>
        <strain evidence="8 11">M275</strain>
    </source>
</reference>
<dbReference type="InterPro" id="IPR014036">
    <property type="entry name" value="DeoR-like_C"/>
</dbReference>
<evidence type="ECO:0000256" key="6">
    <source>
        <dbReference type="ARBA" id="ARBA00024937"/>
    </source>
</evidence>
<name>A0A365YMX7_9MICC</name>
<dbReference type="InterPro" id="IPR050313">
    <property type="entry name" value="Carb_Metab_HTH_regulators"/>
</dbReference>
<dbReference type="PROSITE" id="PS00894">
    <property type="entry name" value="HTH_DEOR_1"/>
    <property type="match status" value="1"/>
</dbReference>
<dbReference type="PANTHER" id="PTHR30363:SF4">
    <property type="entry name" value="GLYCEROL-3-PHOSPHATE REGULON REPRESSOR"/>
    <property type="match status" value="1"/>
</dbReference>
<dbReference type="SUPFAM" id="SSF100950">
    <property type="entry name" value="NagB/RpiA/CoA transferase-like"/>
    <property type="match status" value="1"/>
</dbReference>
<keyword evidence="10" id="KW-1185">Reference proteome</keyword>
<reference evidence="9 10" key="1">
    <citation type="submission" date="2018-01" db="EMBL/GenBank/DDBJ databases">
        <title>Glutamicibacter soli strain NHPC-3 Whole genome sequence and assembly.</title>
        <authorList>
            <person name="Choudhury P."/>
            <person name="Gupta D."/>
            <person name="Sengupta K."/>
            <person name="Jawed A."/>
            <person name="Sultana N."/>
            <person name="Saha P."/>
        </authorList>
    </citation>
    <scope>NUCLEOTIDE SEQUENCE [LARGE SCALE GENOMIC DNA]</scope>
    <source>
        <strain evidence="9 10">NHPC-3</strain>
    </source>
</reference>
<evidence type="ECO:0000313" key="11">
    <source>
        <dbReference type="Proteomes" id="UP000477543"/>
    </source>
</evidence>
<keyword evidence="5" id="KW-0804">Transcription</keyword>
<dbReference type="Proteomes" id="UP000477543">
    <property type="component" value="Unassembled WGS sequence"/>
</dbReference>
<dbReference type="SUPFAM" id="SSF46785">
    <property type="entry name" value="Winged helix' DNA-binding domain"/>
    <property type="match status" value="1"/>
</dbReference>
<dbReference type="InterPro" id="IPR001034">
    <property type="entry name" value="DeoR_HTH"/>
</dbReference>
<dbReference type="SMART" id="SM00420">
    <property type="entry name" value="HTH_DEOR"/>
    <property type="match status" value="1"/>
</dbReference>
<dbReference type="EMBL" id="POAF01000001">
    <property type="protein sequence ID" value="RBM03899.1"/>
    <property type="molecule type" value="Genomic_DNA"/>
</dbReference>
<dbReference type="SMART" id="SM01134">
    <property type="entry name" value="DeoRC"/>
    <property type="match status" value="1"/>
</dbReference>
<dbReference type="InterPro" id="IPR036388">
    <property type="entry name" value="WH-like_DNA-bd_sf"/>
</dbReference>
<dbReference type="PROSITE" id="PS51000">
    <property type="entry name" value="HTH_DEOR_2"/>
    <property type="match status" value="1"/>
</dbReference>
<dbReference type="EMBL" id="WYDN01000004">
    <property type="protein sequence ID" value="NAZ15631.1"/>
    <property type="molecule type" value="Genomic_DNA"/>
</dbReference>
<accession>A0A365YMX7</accession>
<dbReference type="Gene3D" id="1.10.10.10">
    <property type="entry name" value="Winged helix-like DNA-binding domain superfamily/Winged helix DNA-binding domain"/>
    <property type="match status" value="1"/>
</dbReference>
<dbReference type="InterPro" id="IPR036390">
    <property type="entry name" value="WH_DNA-bd_sf"/>
</dbReference>
<comment type="caution">
    <text evidence="9">The sequence shown here is derived from an EMBL/GenBank/DDBJ whole genome shotgun (WGS) entry which is preliminary data.</text>
</comment>
<evidence type="ECO:0000313" key="8">
    <source>
        <dbReference type="EMBL" id="NAZ15631.1"/>
    </source>
</evidence>
<dbReference type="Proteomes" id="UP000252167">
    <property type="component" value="Unassembled WGS sequence"/>
</dbReference>
<dbReference type="RefSeq" id="WP_113606297.1">
    <property type="nucleotide sequence ID" value="NZ_JBNBOD010000001.1"/>
</dbReference>
<dbReference type="InterPro" id="IPR018356">
    <property type="entry name" value="Tscrpt_reg_HTH_DeoR_CS"/>
</dbReference>
<evidence type="ECO:0000313" key="9">
    <source>
        <dbReference type="EMBL" id="RBM03899.1"/>
    </source>
</evidence>
<evidence type="ECO:0000256" key="4">
    <source>
        <dbReference type="ARBA" id="ARBA00023125"/>
    </source>
</evidence>
<proteinExistence type="predicted"/>
<gene>
    <name evidence="9" type="ORF">C1H84_00915</name>
    <name evidence="8" type="ORF">GT020_06050</name>
</gene>